<evidence type="ECO:0000256" key="7">
    <source>
        <dbReference type="SAM" id="Phobius"/>
    </source>
</evidence>
<comment type="similarity">
    <text evidence="2">Belongs to the purine permeases (TC 2.A.7.14) family.</text>
</comment>
<feature type="transmembrane region" description="Helical" evidence="7">
    <location>
        <begin position="712"/>
        <end position="734"/>
    </location>
</feature>
<feature type="transmembrane region" description="Helical" evidence="7">
    <location>
        <begin position="276"/>
        <end position="298"/>
    </location>
</feature>
<feature type="transmembrane region" description="Helical" evidence="7">
    <location>
        <begin position="169"/>
        <end position="191"/>
    </location>
</feature>
<comment type="caution">
    <text evidence="8">The sequence shown here is derived from an EMBL/GenBank/DDBJ whole genome shotgun (WGS) entry which is preliminary data.</text>
</comment>
<keyword evidence="3" id="KW-0813">Transport</keyword>
<evidence type="ECO:0000256" key="5">
    <source>
        <dbReference type="ARBA" id="ARBA00022989"/>
    </source>
</evidence>
<dbReference type="EMBL" id="JADBGQ010000006">
    <property type="protein sequence ID" value="KAG5392658.1"/>
    <property type="molecule type" value="Genomic_DNA"/>
</dbReference>
<comment type="subcellular location">
    <subcellularLocation>
        <location evidence="1">Membrane</location>
        <topology evidence="1">Multi-pass membrane protein</topology>
    </subcellularLocation>
</comment>
<feature type="transmembrane region" description="Helical" evidence="7">
    <location>
        <begin position="830"/>
        <end position="850"/>
    </location>
</feature>
<evidence type="ECO:0000313" key="9">
    <source>
        <dbReference type="Proteomes" id="UP000823674"/>
    </source>
</evidence>
<feature type="transmembrane region" description="Helical" evidence="7">
    <location>
        <begin position="642"/>
        <end position="663"/>
    </location>
</feature>
<feature type="transmembrane region" description="Helical" evidence="7">
    <location>
        <begin position="65"/>
        <end position="87"/>
    </location>
</feature>
<organism evidence="8 9">
    <name type="scientific">Brassica rapa subsp. trilocularis</name>
    <dbReference type="NCBI Taxonomy" id="1813537"/>
    <lineage>
        <taxon>Eukaryota</taxon>
        <taxon>Viridiplantae</taxon>
        <taxon>Streptophyta</taxon>
        <taxon>Embryophyta</taxon>
        <taxon>Tracheophyta</taxon>
        <taxon>Spermatophyta</taxon>
        <taxon>Magnoliopsida</taxon>
        <taxon>eudicotyledons</taxon>
        <taxon>Gunneridae</taxon>
        <taxon>Pentapetalae</taxon>
        <taxon>rosids</taxon>
        <taxon>malvids</taxon>
        <taxon>Brassicales</taxon>
        <taxon>Brassicaceae</taxon>
        <taxon>Brassiceae</taxon>
        <taxon>Brassica</taxon>
    </lineage>
</organism>
<dbReference type="PANTHER" id="PTHR31376">
    <property type="entry name" value="OS09G0467300 PROTEIN-RELATED"/>
    <property type="match status" value="1"/>
</dbReference>
<feature type="transmembrane region" description="Helical" evidence="7">
    <location>
        <begin position="318"/>
        <end position="341"/>
    </location>
</feature>
<evidence type="ECO:0000256" key="6">
    <source>
        <dbReference type="ARBA" id="ARBA00023136"/>
    </source>
</evidence>
<evidence type="ECO:0000256" key="1">
    <source>
        <dbReference type="ARBA" id="ARBA00004141"/>
    </source>
</evidence>
<feature type="transmembrane region" description="Helical" evidence="7">
    <location>
        <begin position="376"/>
        <end position="394"/>
    </location>
</feature>
<feature type="transmembrane region" description="Helical" evidence="7">
    <location>
        <begin position="683"/>
        <end position="706"/>
    </location>
</feature>
<proteinExistence type="inferred from homology"/>
<evidence type="ECO:0000256" key="2">
    <source>
        <dbReference type="ARBA" id="ARBA00006213"/>
    </source>
</evidence>
<evidence type="ECO:0000313" key="8">
    <source>
        <dbReference type="EMBL" id="KAG5392658.1"/>
    </source>
</evidence>
<reference evidence="8 9" key="1">
    <citation type="submission" date="2021-03" db="EMBL/GenBank/DDBJ databases">
        <authorList>
            <person name="King G.J."/>
            <person name="Bancroft I."/>
            <person name="Baten A."/>
            <person name="Bloomfield J."/>
            <person name="Borpatragohain P."/>
            <person name="He Z."/>
            <person name="Irish N."/>
            <person name="Irwin J."/>
            <person name="Liu K."/>
            <person name="Mauleon R.P."/>
            <person name="Moore J."/>
            <person name="Morris R."/>
            <person name="Ostergaard L."/>
            <person name="Wang B."/>
            <person name="Wells R."/>
        </authorList>
    </citation>
    <scope>NUCLEOTIDE SEQUENCE [LARGE SCALE GENOMIC DNA]</scope>
    <source>
        <strain evidence="8">R-o-18</strain>
        <tissue evidence="8">Leaf</tissue>
    </source>
</reference>
<feature type="transmembrane region" description="Helical" evidence="7">
    <location>
        <begin position="535"/>
        <end position="554"/>
    </location>
</feature>
<feature type="transmembrane region" description="Helical" evidence="7">
    <location>
        <begin position="427"/>
        <end position="447"/>
    </location>
</feature>
<feature type="transmembrane region" description="Helical" evidence="7">
    <location>
        <begin position="601"/>
        <end position="622"/>
    </location>
</feature>
<protein>
    <submittedName>
        <fullName evidence="8">Uncharacterized protein</fullName>
    </submittedName>
</protein>
<keyword evidence="5 7" id="KW-1133">Transmembrane helix</keyword>
<feature type="transmembrane region" description="Helical" evidence="7">
    <location>
        <begin position="566"/>
        <end position="589"/>
    </location>
</feature>
<evidence type="ECO:0000256" key="4">
    <source>
        <dbReference type="ARBA" id="ARBA00022692"/>
    </source>
</evidence>
<feature type="transmembrane region" description="Helical" evidence="7">
    <location>
        <begin position="929"/>
        <end position="947"/>
    </location>
</feature>
<feature type="transmembrane region" description="Helical" evidence="7">
    <location>
        <begin position="468"/>
        <end position="490"/>
    </location>
</feature>
<feature type="transmembrane region" description="Helical" evidence="7">
    <location>
        <begin position="746"/>
        <end position="766"/>
    </location>
</feature>
<keyword evidence="4 7" id="KW-0812">Transmembrane</keyword>
<feature type="transmembrane region" description="Helical" evidence="7">
    <location>
        <begin position="870"/>
        <end position="894"/>
    </location>
</feature>
<sequence>MPLFPAQQTHESDLRQYIEVKIAKNLRQPVPNHGSESTNLSDRSIERDSTTLINSNRKPNHWPTILLSTVFVIIGQSIAKLLENFYYDKINRSEYNEHRQNDGVWTQALLQTVGFPLLLLPFIILTAKKHNQPSSDNQFHYKSLAVIYICIGIVMSVQGRLSIMGKLEIPFGIFTLIYTTQLFITPIFASFVNKTKFNRWVVISLLLAIVTGALTLSSSFGGEPDEAELNYARGSWAALFAALCFSLLLCNIQNVFDSYIVKRTEPTTGKPSFASVFEVIIFSSLVATLISMVGLLIAGEQHDLKREMNGFPKGKGAYVMAMVGQAVSWQIYWVGIVGLVFSVSSVLSNVISVITWPIVSVLVVIFFNYMDDEFDVFKGVALITAVLSAAAYFFRLHKENQHFVQIPVSIEGDTTTLVYPNRKPNHWPTILVSTVFVIIGQSIAKLLENLYYEQINRSEYNKHRQNDSVWTQALLQTVGFPLLLLPFIILTTKKQNNPPITSDQFHYKSLSVIYICIGILMSVQARLSAMGKLEISFILFTPISVTQLFFTPIFARFVNKIKFNRWVVISLVFAIGAGALTFTSPFGGVSYNGEHKYARGIWAALFAAICFSLLLCNIQNVFDSYIFKRTEPTTKPSFASVFEVLIFSSLVATLISTVGLLIAGEQHGLEREMNGFPKGKGAYVMVMVGQAVSWQLYWVGIVGLVFSVSSVLSNVISVVTWPIVSLLVVVFFNFRNFTGEGDDEFDTFKGVAFIPAALSVAAYFFGLHKENRDRALTFSSSFGGEPDEAEANYGRGSLASLISSLYFSLLLCVIQNVLKRTKAPSFASVYQVLVISSIVATISSAAGLLIEGEQDDFKRDMNGFSKGKGAYVMAMVGQVVAWQVYWVGIVGLVFSVSSVLANVISVITWPIVSVLVVIFFGYVNNEFDVFKGVALITASLSAAAYFYRLHKDNLNY</sequence>
<feature type="transmembrane region" description="Helical" evidence="7">
    <location>
        <begin position="197"/>
        <end position="216"/>
    </location>
</feature>
<feature type="transmembrane region" description="Helical" evidence="7">
    <location>
        <begin position="798"/>
        <end position="818"/>
    </location>
</feature>
<feature type="transmembrane region" description="Helical" evidence="7">
    <location>
        <begin position="505"/>
        <end position="523"/>
    </location>
</feature>
<feature type="transmembrane region" description="Helical" evidence="7">
    <location>
        <begin position="236"/>
        <end position="256"/>
    </location>
</feature>
<feature type="transmembrane region" description="Helical" evidence="7">
    <location>
        <begin position="347"/>
        <end position="369"/>
    </location>
</feature>
<dbReference type="Proteomes" id="UP000823674">
    <property type="component" value="Chromosome A06"/>
</dbReference>
<feature type="transmembrane region" description="Helical" evidence="7">
    <location>
        <begin position="108"/>
        <end position="127"/>
    </location>
</feature>
<feature type="transmembrane region" description="Helical" evidence="7">
    <location>
        <begin position="139"/>
        <end position="157"/>
    </location>
</feature>
<dbReference type="InterPro" id="IPR030182">
    <property type="entry name" value="PUP_plant"/>
</dbReference>
<evidence type="ECO:0000256" key="3">
    <source>
        <dbReference type="ARBA" id="ARBA00022448"/>
    </source>
</evidence>
<keyword evidence="9" id="KW-1185">Reference proteome</keyword>
<feature type="transmembrane region" description="Helical" evidence="7">
    <location>
        <begin position="899"/>
        <end position="923"/>
    </location>
</feature>
<dbReference type="Pfam" id="PF16913">
    <property type="entry name" value="PUNUT"/>
    <property type="match status" value="3"/>
</dbReference>
<accession>A0ABQ7M1F9</accession>
<keyword evidence="6 7" id="KW-0472">Membrane</keyword>
<name>A0ABQ7M1F9_BRACM</name>
<gene>
    <name evidence="8" type="primary">A06p017390.1_BraROA</name>
    <name evidence="8" type="ORF">IGI04_022621</name>
</gene>
<dbReference type="PANTHER" id="PTHR31376:SF88">
    <property type="entry name" value="PURINE PERMEASE-RELATED"/>
    <property type="match status" value="1"/>
</dbReference>